<dbReference type="EMBL" id="JARQZJ010000095">
    <property type="protein sequence ID" value="KAK9885436.1"/>
    <property type="molecule type" value="Genomic_DNA"/>
</dbReference>
<dbReference type="GO" id="GO:0004555">
    <property type="term" value="F:alpha,alpha-trehalase activity"/>
    <property type="evidence" value="ECO:0007669"/>
    <property type="project" value="UniProtKB-EC"/>
</dbReference>
<dbReference type="SUPFAM" id="SSF48208">
    <property type="entry name" value="Six-hairpin glycosidases"/>
    <property type="match status" value="1"/>
</dbReference>
<gene>
    <name evidence="6" type="ORF">WA026_010932</name>
</gene>
<evidence type="ECO:0000256" key="4">
    <source>
        <dbReference type="ARBA" id="ARBA00019905"/>
    </source>
</evidence>
<dbReference type="Proteomes" id="UP001431783">
    <property type="component" value="Unassembled WGS sequence"/>
</dbReference>
<keyword evidence="5" id="KW-0326">Glycosidase</keyword>
<evidence type="ECO:0000256" key="2">
    <source>
        <dbReference type="ARBA" id="ARBA00005615"/>
    </source>
</evidence>
<dbReference type="Pfam" id="PF01204">
    <property type="entry name" value="Trehalase"/>
    <property type="match status" value="1"/>
</dbReference>
<dbReference type="EC" id="3.2.1.28" evidence="3 5"/>
<accession>A0AAW1UZY6</accession>
<evidence type="ECO:0000256" key="1">
    <source>
        <dbReference type="ARBA" id="ARBA00001576"/>
    </source>
</evidence>
<dbReference type="InterPro" id="IPR012341">
    <property type="entry name" value="6hp_glycosidase-like_sf"/>
</dbReference>
<dbReference type="InterPro" id="IPR008928">
    <property type="entry name" value="6-hairpin_glycosidase_sf"/>
</dbReference>
<dbReference type="InterPro" id="IPR001661">
    <property type="entry name" value="Glyco_hydro_37"/>
</dbReference>
<dbReference type="Gene3D" id="1.50.10.10">
    <property type="match status" value="1"/>
</dbReference>
<keyword evidence="5" id="KW-0378">Hydrolase</keyword>
<dbReference type="AlphaFoldDB" id="A0AAW1UZY6"/>
<evidence type="ECO:0000256" key="5">
    <source>
        <dbReference type="RuleBase" id="RU361180"/>
    </source>
</evidence>
<protein>
    <recommendedName>
        <fullName evidence="4 5">Trehalase</fullName>
        <ecNumber evidence="3 5">3.2.1.28</ecNumber>
    </recommendedName>
    <alternativeName>
        <fullName evidence="5">Alpha-trehalose glucohydrolase</fullName>
    </alternativeName>
</protein>
<proteinExistence type="inferred from homology"/>
<dbReference type="PRINTS" id="PR00744">
    <property type="entry name" value="GLHYDRLASE37"/>
</dbReference>
<evidence type="ECO:0000313" key="7">
    <source>
        <dbReference type="Proteomes" id="UP001431783"/>
    </source>
</evidence>
<organism evidence="6 7">
    <name type="scientific">Henosepilachna vigintioctopunctata</name>
    <dbReference type="NCBI Taxonomy" id="420089"/>
    <lineage>
        <taxon>Eukaryota</taxon>
        <taxon>Metazoa</taxon>
        <taxon>Ecdysozoa</taxon>
        <taxon>Arthropoda</taxon>
        <taxon>Hexapoda</taxon>
        <taxon>Insecta</taxon>
        <taxon>Pterygota</taxon>
        <taxon>Neoptera</taxon>
        <taxon>Endopterygota</taxon>
        <taxon>Coleoptera</taxon>
        <taxon>Polyphaga</taxon>
        <taxon>Cucujiformia</taxon>
        <taxon>Coccinelloidea</taxon>
        <taxon>Coccinellidae</taxon>
        <taxon>Epilachninae</taxon>
        <taxon>Epilachnini</taxon>
        <taxon>Henosepilachna</taxon>
    </lineage>
</organism>
<reference evidence="6 7" key="1">
    <citation type="submission" date="2023-03" db="EMBL/GenBank/DDBJ databases">
        <title>Genome insight into feeding habits of ladybird beetles.</title>
        <authorList>
            <person name="Li H.-S."/>
            <person name="Huang Y.-H."/>
            <person name="Pang H."/>
        </authorList>
    </citation>
    <scope>NUCLEOTIDE SEQUENCE [LARGE SCALE GENOMIC DNA]</scope>
    <source>
        <strain evidence="6">SYSU_2023b</strain>
        <tissue evidence="6">Whole body</tissue>
    </source>
</reference>
<keyword evidence="7" id="KW-1185">Reference proteome</keyword>
<dbReference type="PANTHER" id="PTHR23403:SF1">
    <property type="entry name" value="TREHALASE"/>
    <property type="match status" value="1"/>
</dbReference>
<evidence type="ECO:0000313" key="6">
    <source>
        <dbReference type="EMBL" id="KAK9885436.1"/>
    </source>
</evidence>
<dbReference type="PANTHER" id="PTHR23403">
    <property type="entry name" value="TREHALASE"/>
    <property type="match status" value="1"/>
</dbReference>
<sequence length="610" mass="72384">MTLCVTIERYLSSLKIIRKLKIGFSKLHWYQKTNMFRMCLFFLLIFANLDPSLQAHYQCDDRIFCQGKILHTVQMMNIFETSKSFVDLKMLNTPDVIIQNFDIFMFKNNHKPSTSSVRKFLRENFGEGDELDSWIPSDFISNPSWLQRINNTLIKKFAHDLLQVIPKMTMKVRQNVRDHPIHYSFIAVPNGILIPGSANKESYYLDSYWIVKGLLVTGMTTTVKGILDNFILMEKKYGYIPRGTRIYYCNNRQLPVLPLLVDLYMQHTNDLYWLRKNIEVIDHELRHWLHYRCLEMTAGGKVYHLAMYINENKNPRPEKYYSDLKHCSIFNVTAKIEECYSNIKAPGGAGWYYPERFIFDEKGGTNASTAYTNPRRVLPVDLNVYLCKGFQLMSKFYEEINDHENATYYRNKYEHWVESIQKILYSPTDGIWYDYDIATHAHRASCFPTNFAPLWAEIFDTDHVRHYGKKALGYFKKINMMPFRGSSVEQPKPRHDLMKMFMPFKHMVAMALYNSGDTESQDFAREFIRRWVKQSIDCECCKYDIYDDVQQRSPEFIWGCGWVVVNIYFVRIEEWSRRLHKAVLNRTNIVSELFETIRIRKISYLMHTLR</sequence>
<dbReference type="GO" id="GO:0005993">
    <property type="term" value="P:trehalose catabolic process"/>
    <property type="evidence" value="ECO:0007669"/>
    <property type="project" value="TreeGrafter"/>
</dbReference>
<name>A0AAW1UZY6_9CUCU</name>
<comment type="catalytic activity">
    <reaction evidence="1 5">
        <text>alpha,alpha-trehalose + H2O = alpha-D-glucose + beta-D-glucose</text>
        <dbReference type="Rhea" id="RHEA:32675"/>
        <dbReference type="ChEBI" id="CHEBI:15377"/>
        <dbReference type="ChEBI" id="CHEBI:15903"/>
        <dbReference type="ChEBI" id="CHEBI:16551"/>
        <dbReference type="ChEBI" id="CHEBI:17925"/>
        <dbReference type="EC" id="3.2.1.28"/>
    </reaction>
</comment>
<comment type="caution">
    <text evidence="6">The sequence shown here is derived from an EMBL/GenBank/DDBJ whole genome shotgun (WGS) entry which is preliminary data.</text>
</comment>
<evidence type="ECO:0000256" key="3">
    <source>
        <dbReference type="ARBA" id="ARBA00012757"/>
    </source>
</evidence>
<comment type="similarity">
    <text evidence="2 5">Belongs to the glycosyl hydrolase 37 family.</text>
</comment>